<keyword evidence="2" id="KW-0464">Manganese</keyword>
<keyword evidence="2" id="KW-0479">Metal-binding</keyword>
<dbReference type="OrthoDB" id="9776731at2"/>
<gene>
    <name evidence="4" type="ORF">A8708_22770</name>
</gene>
<evidence type="ECO:0000313" key="5">
    <source>
        <dbReference type="Proteomes" id="UP000078454"/>
    </source>
</evidence>
<dbReference type="SUPFAM" id="SSF55031">
    <property type="entry name" value="Bacterial exopeptidase dimerisation domain"/>
    <property type="match status" value="1"/>
</dbReference>
<dbReference type="NCBIfam" id="TIGR01891">
    <property type="entry name" value="amidohydrolases"/>
    <property type="match status" value="1"/>
</dbReference>
<dbReference type="InterPro" id="IPR002933">
    <property type="entry name" value="Peptidase_M20"/>
</dbReference>
<dbReference type="EMBL" id="LYPB01000084">
    <property type="protein sequence ID" value="OAS15227.1"/>
    <property type="molecule type" value="Genomic_DNA"/>
</dbReference>
<dbReference type="Pfam" id="PF01546">
    <property type="entry name" value="Peptidase_M20"/>
    <property type="match status" value="1"/>
</dbReference>
<dbReference type="Proteomes" id="UP000078454">
    <property type="component" value="Unassembled WGS sequence"/>
</dbReference>
<dbReference type="PANTHER" id="PTHR11014:SF63">
    <property type="entry name" value="METALLOPEPTIDASE, PUTATIVE (AFU_ORTHOLOGUE AFUA_6G09600)-RELATED"/>
    <property type="match status" value="1"/>
</dbReference>
<protein>
    <submittedName>
        <fullName evidence="4">Hydrolase</fullName>
    </submittedName>
</protein>
<dbReference type="RefSeq" id="WP_068668433.1">
    <property type="nucleotide sequence ID" value="NZ_LYPB01000084.1"/>
</dbReference>
<dbReference type="GO" id="GO:0046872">
    <property type="term" value="F:metal ion binding"/>
    <property type="evidence" value="ECO:0007669"/>
    <property type="project" value="UniProtKB-KW"/>
</dbReference>
<proteinExistence type="predicted"/>
<organism evidence="4 5">
    <name type="scientific">Paenibacillus oryzisoli</name>
    <dbReference type="NCBI Taxonomy" id="1850517"/>
    <lineage>
        <taxon>Bacteria</taxon>
        <taxon>Bacillati</taxon>
        <taxon>Bacillota</taxon>
        <taxon>Bacilli</taxon>
        <taxon>Bacillales</taxon>
        <taxon>Paenibacillaceae</taxon>
        <taxon>Paenibacillus</taxon>
    </lineage>
</organism>
<dbReference type="Pfam" id="PF07687">
    <property type="entry name" value="M20_dimer"/>
    <property type="match status" value="1"/>
</dbReference>
<dbReference type="GO" id="GO:0019877">
    <property type="term" value="P:diaminopimelate biosynthetic process"/>
    <property type="evidence" value="ECO:0007669"/>
    <property type="project" value="UniProtKB-ARBA"/>
</dbReference>
<dbReference type="Gene3D" id="3.30.70.360">
    <property type="match status" value="1"/>
</dbReference>
<dbReference type="FunFam" id="3.30.70.360:FF:000001">
    <property type="entry name" value="N-acetyldiaminopimelate deacetylase"/>
    <property type="match status" value="1"/>
</dbReference>
<feature type="domain" description="Peptidase M20 dimerisation" evidence="3">
    <location>
        <begin position="187"/>
        <end position="279"/>
    </location>
</feature>
<keyword evidence="1 4" id="KW-0378">Hydrolase</keyword>
<accession>A0A198A291</accession>
<evidence type="ECO:0000259" key="3">
    <source>
        <dbReference type="Pfam" id="PF07687"/>
    </source>
</evidence>
<name>A0A198A291_9BACL</name>
<feature type="binding site" evidence="2">
    <location>
        <position position="140"/>
    </location>
    <ligand>
        <name>Mn(2+)</name>
        <dbReference type="ChEBI" id="CHEBI:29035"/>
        <label>2</label>
    </ligand>
</feature>
<comment type="caution">
    <text evidence="4">The sequence shown here is derived from an EMBL/GenBank/DDBJ whole genome shotgun (WGS) entry which is preliminary data.</text>
</comment>
<feature type="binding site" evidence="2">
    <location>
        <position position="356"/>
    </location>
    <ligand>
        <name>Mn(2+)</name>
        <dbReference type="ChEBI" id="CHEBI:29035"/>
        <label>2</label>
    </ligand>
</feature>
<dbReference type="InterPro" id="IPR017439">
    <property type="entry name" value="Amidohydrolase"/>
</dbReference>
<keyword evidence="5" id="KW-1185">Reference proteome</keyword>
<feature type="binding site" evidence="2">
    <location>
        <position position="106"/>
    </location>
    <ligand>
        <name>Mn(2+)</name>
        <dbReference type="ChEBI" id="CHEBI:29035"/>
        <label>2</label>
    </ligand>
</feature>
<dbReference type="InterPro" id="IPR011650">
    <property type="entry name" value="Peptidase_M20_dimer"/>
</dbReference>
<dbReference type="AlphaFoldDB" id="A0A198A291"/>
<evidence type="ECO:0000256" key="1">
    <source>
        <dbReference type="ARBA" id="ARBA00022801"/>
    </source>
</evidence>
<dbReference type="CDD" id="cd05669">
    <property type="entry name" value="M20_Acy1_YxeP-like"/>
    <property type="match status" value="1"/>
</dbReference>
<feature type="binding site" evidence="2">
    <location>
        <position position="104"/>
    </location>
    <ligand>
        <name>Mn(2+)</name>
        <dbReference type="ChEBI" id="CHEBI:29035"/>
        <label>2</label>
    </ligand>
</feature>
<comment type="cofactor">
    <cofactor evidence="2">
        <name>Mn(2+)</name>
        <dbReference type="ChEBI" id="CHEBI:29035"/>
    </cofactor>
    <text evidence="2">The Mn(2+) ion enhances activity.</text>
</comment>
<reference evidence="4 5" key="1">
    <citation type="submission" date="2016-05" db="EMBL/GenBank/DDBJ databases">
        <title>Paenibacillus sp. 1ZS3-15 nov., isolated from the rhizosphere soil.</title>
        <authorList>
            <person name="Zhang X.X."/>
            <person name="Zhang J."/>
        </authorList>
    </citation>
    <scope>NUCLEOTIDE SEQUENCE [LARGE SCALE GENOMIC DNA]</scope>
    <source>
        <strain evidence="4 5">1ZS3-15</strain>
    </source>
</reference>
<dbReference type="PANTHER" id="PTHR11014">
    <property type="entry name" value="PEPTIDASE M20 FAMILY MEMBER"/>
    <property type="match status" value="1"/>
</dbReference>
<dbReference type="SUPFAM" id="SSF53187">
    <property type="entry name" value="Zn-dependent exopeptidases"/>
    <property type="match status" value="1"/>
</dbReference>
<dbReference type="PIRSF" id="PIRSF005962">
    <property type="entry name" value="Pept_M20D_amidohydro"/>
    <property type="match status" value="1"/>
</dbReference>
<dbReference type="GO" id="GO:0050118">
    <property type="term" value="F:N-acetyldiaminopimelate deacetylase activity"/>
    <property type="evidence" value="ECO:0007669"/>
    <property type="project" value="UniProtKB-ARBA"/>
</dbReference>
<evidence type="ECO:0000313" key="4">
    <source>
        <dbReference type="EMBL" id="OAS15227.1"/>
    </source>
</evidence>
<dbReference type="Gene3D" id="3.40.630.10">
    <property type="entry name" value="Zn peptidases"/>
    <property type="match status" value="1"/>
</dbReference>
<dbReference type="InterPro" id="IPR036264">
    <property type="entry name" value="Bact_exopeptidase_dim_dom"/>
</dbReference>
<sequence length="395" mass="42427">MSATTFQETSPDLAQKLVDIRRHLHQHPELSHEEIQTTASITSWLRDAGIRIADYQLKTGLIAEVGGLQEGPIVAIRADIDALPIQEDTGLPYASQVAGKMHACGHDFHTAAVLGAAILLKQHERELKGTVRFIFQPAEEKAQGAEQVIKSGALEGVRAIYGMHNKPDLPVGTIGIKEGPLMAAADGFVIEVEGLGTHAAVPEAGIDPIVTGAHIITALQSIVSRNVSSLQSAVISVTRIHSGTAWNVIPDKAILDGTLRTFDENVRSLVIERLEQVVHGVAAAYGTKASVRWIKGPPSVFNDKQLSLLAKEAAEQAGLNVITPVPSPAGEDFAFYQKKIPGVFVFMGTSGPQEWHHPAFDIDERALPISARYFAILAQNALEDLSSDNPLEVSI</sequence>
<dbReference type="STRING" id="1850517.A8708_22770"/>
<dbReference type="InterPro" id="IPR033846">
    <property type="entry name" value="YxeP-like"/>
</dbReference>
<feature type="binding site" evidence="2">
    <location>
        <position position="164"/>
    </location>
    <ligand>
        <name>Mn(2+)</name>
        <dbReference type="ChEBI" id="CHEBI:29035"/>
        <label>2</label>
    </ligand>
</feature>
<evidence type="ECO:0000256" key="2">
    <source>
        <dbReference type="PIRSR" id="PIRSR005962-1"/>
    </source>
</evidence>